<reference evidence="1" key="3">
    <citation type="submission" date="2025-09" db="UniProtKB">
        <authorList>
            <consortium name="Ensembl"/>
        </authorList>
    </citation>
    <scope>IDENTIFICATION</scope>
</reference>
<dbReference type="AlphaFoldDB" id="A0A3P8UMA2"/>
<reference evidence="1" key="2">
    <citation type="submission" date="2025-08" db="UniProtKB">
        <authorList>
            <consortium name="Ensembl"/>
        </authorList>
    </citation>
    <scope>IDENTIFICATION</scope>
</reference>
<keyword evidence="2" id="KW-1185">Reference proteome</keyword>
<dbReference type="Ensembl" id="ENSCSET00000003556.1">
    <property type="protein sequence ID" value="ENSCSEP00000003512.1"/>
    <property type="gene ID" value="ENSCSEG00000002307.1"/>
</dbReference>
<reference evidence="1 2" key="1">
    <citation type="journal article" date="2014" name="Nat. Genet.">
        <title>Whole-genome sequence of a flatfish provides insights into ZW sex chromosome evolution and adaptation to a benthic lifestyle.</title>
        <authorList>
            <person name="Chen S."/>
            <person name="Zhang G."/>
            <person name="Shao C."/>
            <person name="Huang Q."/>
            <person name="Liu G."/>
            <person name="Zhang P."/>
            <person name="Song W."/>
            <person name="An N."/>
            <person name="Chalopin D."/>
            <person name="Volff J.N."/>
            <person name="Hong Y."/>
            <person name="Li Q."/>
            <person name="Sha Z."/>
            <person name="Zhou H."/>
            <person name="Xie M."/>
            <person name="Yu Q."/>
            <person name="Liu Y."/>
            <person name="Xiang H."/>
            <person name="Wang N."/>
            <person name="Wu K."/>
            <person name="Yang C."/>
            <person name="Zhou Q."/>
            <person name="Liao X."/>
            <person name="Yang L."/>
            <person name="Hu Q."/>
            <person name="Zhang J."/>
            <person name="Meng L."/>
            <person name="Jin L."/>
            <person name="Tian Y."/>
            <person name="Lian J."/>
            <person name="Yang J."/>
            <person name="Miao G."/>
            <person name="Liu S."/>
            <person name="Liang Z."/>
            <person name="Yan F."/>
            <person name="Li Y."/>
            <person name="Sun B."/>
            <person name="Zhang H."/>
            <person name="Zhang J."/>
            <person name="Zhu Y."/>
            <person name="Du M."/>
            <person name="Zhao Y."/>
            <person name="Schartl M."/>
            <person name="Tang Q."/>
            <person name="Wang J."/>
        </authorList>
    </citation>
    <scope>NUCLEOTIDE SEQUENCE</scope>
</reference>
<dbReference type="InterPro" id="IPR051567">
    <property type="entry name" value="Unconventional_Myosin_ATPase"/>
</dbReference>
<evidence type="ECO:0000313" key="2">
    <source>
        <dbReference type="Proteomes" id="UP000265120"/>
    </source>
</evidence>
<dbReference type="OMA" id="NDQVCHT"/>
<dbReference type="PANTHER" id="PTHR22692">
    <property type="entry name" value="MYOSIN VII, XV"/>
    <property type="match status" value="1"/>
</dbReference>
<dbReference type="Proteomes" id="UP000265120">
    <property type="component" value="Chromosome 9"/>
</dbReference>
<dbReference type="InParanoid" id="A0A3P8UMA2"/>
<dbReference type="GeneTree" id="ENSGT00940000167865"/>
<name>A0A3P8UMA2_CYNSE</name>
<protein>
    <submittedName>
        <fullName evidence="1">Uncharacterized protein</fullName>
    </submittedName>
</protein>
<evidence type="ECO:0000313" key="1">
    <source>
        <dbReference type="Ensembl" id="ENSCSEP00000003512.1"/>
    </source>
</evidence>
<dbReference type="Gene3D" id="2.30.30.40">
    <property type="entry name" value="SH3 Domains"/>
    <property type="match status" value="1"/>
</dbReference>
<accession>A0A3P8UMA2</accession>
<organism evidence="1 2">
    <name type="scientific">Cynoglossus semilaevis</name>
    <name type="common">Tongue sole</name>
    <dbReference type="NCBI Taxonomy" id="244447"/>
    <lineage>
        <taxon>Eukaryota</taxon>
        <taxon>Metazoa</taxon>
        <taxon>Chordata</taxon>
        <taxon>Craniata</taxon>
        <taxon>Vertebrata</taxon>
        <taxon>Euteleostomi</taxon>
        <taxon>Actinopterygii</taxon>
        <taxon>Neopterygii</taxon>
        <taxon>Teleostei</taxon>
        <taxon>Neoteleostei</taxon>
        <taxon>Acanthomorphata</taxon>
        <taxon>Carangaria</taxon>
        <taxon>Pleuronectiformes</taxon>
        <taxon>Pleuronectoidei</taxon>
        <taxon>Cynoglossidae</taxon>
        <taxon>Cynoglossinae</taxon>
        <taxon>Cynoglossus</taxon>
    </lineage>
</organism>
<dbReference type="PANTHER" id="PTHR22692:SF21">
    <property type="entry name" value="MYOSIN XVA"/>
    <property type="match status" value="1"/>
</dbReference>
<proteinExistence type="predicted"/>
<dbReference type="STRING" id="244447.ENSCSEP00000003512"/>
<sequence>MLEFNLTNEKLILFSAKAPQVKHLIDTFISEIKRVKNTHTHTHTHTHTLEDSDYVIAERNFVTDDRSMLNFHKGDVIRLQVMDGLDKYSYGCVVRKKVVFLEDLKRDTPD</sequence>